<feature type="transmembrane region" description="Helical" evidence="7">
    <location>
        <begin position="334"/>
        <end position="352"/>
    </location>
</feature>
<dbReference type="Gene3D" id="1.20.1250.20">
    <property type="entry name" value="MFS general substrate transporter like domains"/>
    <property type="match status" value="1"/>
</dbReference>
<keyword evidence="3" id="KW-1003">Cell membrane</keyword>
<feature type="transmembrane region" description="Helical" evidence="7">
    <location>
        <begin position="204"/>
        <end position="220"/>
    </location>
</feature>
<evidence type="ECO:0000256" key="3">
    <source>
        <dbReference type="ARBA" id="ARBA00022475"/>
    </source>
</evidence>
<dbReference type="InterPro" id="IPR011701">
    <property type="entry name" value="MFS"/>
</dbReference>
<dbReference type="PANTHER" id="PTHR42718">
    <property type="entry name" value="MAJOR FACILITATOR SUPERFAMILY MULTIDRUG TRANSPORTER MFSC"/>
    <property type="match status" value="1"/>
</dbReference>
<dbReference type="InterPro" id="IPR036259">
    <property type="entry name" value="MFS_trans_sf"/>
</dbReference>
<feature type="transmembrane region" description="Helical" evidence="7">
    <location>
        <begin position="270"/>
        <end position="288"/>
    </location>
</feature>
<reference evidence="9 10" key="1">
    <citation type="submission" date="2023-11" db="EMBL/GenBank/DDBJ databases">
        <title>Actinomadura monticuli sp. nov., isolated from volcanic ash.</title>
        <authorList>
            <person name="Lee S.D."/>
            <person name="Yang H."/>
            <person name="Kim I.S."/>
        </authorList>
    </citation>
    <scope>NUCLEOTIDE SEQUENCE [LARGE SCALE GENOMIC DNA]</scope>
    <source>
        <strain evidence="9 10">DSM 45346</strain>
    </source>
</reference>
<dbReference type="CDD" id="cd17321">
    <property type="entry name" value="MFS_MMR_MDR_like"/>
    <property type="match status" value="1"/>
</dbReference>
<dbReference type="PRINTS" id="PR01036">
    <property type="entry name" value="TCRTETB"/>
</dbReference>
<feature type="transmembrane region" description="Helical" evidence="7">
    <location>
        <begin position="12"/>
        <end position="36"/>
    </location>
</feature>
<dbReference type="RefSeq" id="WP_371944215.1">
    <property type="nucleotide sequence ID" value="NZ_JAXCEH010000021.1"/>
</dbReference>
<keyword evidence="2" id="KW-0813">Transport</keyword>
<comment type="caution">
    <text evidence="9">The sequence shown here is derived from an EMBL/GenBank/DDBJ whole genome shotgun (WGS) entry which is preliminary data.</text>
</comment>
<evidence type="ECO:0000256" key="4">
    <source>
        <dbReference type="ARBA" id="ARBA00022692"/>
    </source>
</evidence>
<feature type="transmembrane region" description="Helical" evidence="7">
    <location>
        <begin position="106"/>
        <end position="128"/>
    </location>
</feature>
<feature type="transmembrane region" description="Helical" evidence="7">
    <location>
        <begin position="81"/>
        <end position="100"/>
    </location>
</feature>
<comment type="subcellular location">
    <subcellularLocation>
        <location evidence="1">Cell membrane</location>
        <topology evidence="1">Multi-pass membrane protein</topology>
    </subcellularLocation>
</comment>
<feature type="transmembrane region" description="Helical" evidence="7">
    <location>
        <begin position="226"/>
        <end position="249"/>
    </location>
</feature>
<feature type="transmembrane region" description="Helical" evidence="7">
    <location>
        <begin position="400"/>
        <end position="423"/>
    </location>
</feature>
<evidence type="ECO:0000256" key="1">
    <source>
        <dbReference type="ARBA" id="ARBA00004651"/>
    </source>
</evidence>
<feature type="transmembrane region" description="Helical" evidence="7">
    <location>
        <begin position="435"/>
        <end position="454"/>
    </location>
</feature>
<evidence type="ECO:0000313" key="10">
    <source>
        <dbReference type="Proteomes" id="UP001569904"/>
    </source>
</evidence>
<dbReference type="EMBL" id="JAXCEH010000021">
    <property type="protein sequence ID" value="MFA1557470.1"/>
    <property type="molecule type" value="Genomic_DNA"/>
</dbReference>
<name>A0ABV4R3I3_9ACTN</name>
<evidence type="ECO:0000313" key="9">
    <source>
        <dbReference type="EMBL" id="MFA1557470.1"/>
    </source>
</evidence>
<keyword evidence="4 7" id="KW-0812">Transmembrane</keyword>
<evidence type="ECO:0000256" key="2">
    <source>
        <dbReference type="ARBA" id="ARBA00022448"/>
    </source>
</evidence>
<feature type="transmembrane region" description="Helical" evidence="7">
    <location>
        <begin position="364"/>
        <end position="388"/>
    </location>
</feature>
<feature type="transmembrane region" description="Helical" evidence="7">
    <location>
        <begin position="167"/>
        <end position="184"/>
    </location>
</feature>
<evidence type="ECO:0000259" key="8">
    <source>
        <dbReference type="PROSITE" id="PS50850"/>
    </source>
</evidence>
<evidence type="ECO:0000256" key="5">
    <source>
        <dbReference type="ARBA" id="ARBA00022989"/>
    </source>
</evidence>
<feature type="transmembrane region" description="Helical" evidence="7">
    <location>
        <begin position="48"/>
        <end position="69"/>
    </location>
</feature>
<evidence type="ECO:0000256" key="6">
    <source>
        <dbReference type="ARBA" id="ARBA00023136"/>
    </source>
</evidence>
<dbReference type="Gene3D" id="1.20.1720.10">
    <property type="entry name" value="Multidrug resistance protein D"/>
    <property type="match status" value="1"/>
</dbReference>
<keyword evidence="5 7" id="KW-1133">Transmembrane helix</keyword>
<keyword evidence="10" id="KW-1185">Reference proteome</keyword>
<sequence length="473" mass="47980">MTGSGGREARPGLVLALCSGASFMAFLDLSVVNIAFPEIMEDFPGTSVSVLTWVASAYAVTFAAFLAPAGRLADTAGRDRVFTWSVIGFTLASLLCGLAPAVELLIAGRLLQGAAAAGMIPAALALIIADAPGGKLLKAIGTWSAVTSVSAVVGPIVGGVLVERFGWPSVFLINVPVGAVLAVWARRTLPRHAPPAGSKRPDALGTLALLLGVGGIVAGFTEGDGWGWGSPATIGVLGGGAALGVLSLLRSRRHPAPAVEIGLWRSGRYAVCNVTAFLFGTAMFPWLLANPLFATQIWHWSILESAAALTIGGVAAGVTAKLAGRIVDPAGHRWLIAAGTVLFAAGTGLNGSDLFLYEVRFWDAWVPVGVLCGAGVGLVMTAVSAAAATALPPPRFAAGLGLSLTVRQLGGALGIAGLAALLASRSVTDVETFHTIYLLCGGIGLAAGVAALFMPAPGTPHPDPHEEEASKIP</sequence>
<dbReference type="InterPro" id="IPR004638">
    <property type="entry name" value="EmrB-like"/>
</dbReference>
<organism evidence="9 10">
    <name type="scientific">Actinomadura chokoriensis</name>
    <dbReference type="NCBI Taxonomy" id="454156"/>
    <lineage>
        <taxon>Bacteria</taxon>
        <taxon>Bacillati</taxon>
        <taxon>Actinomycetota</taxon>
        <taxon>Actinomycetes</taxon>
        <taxon>Streptosporangiales</taxon>
        <taxon>Thermomonosporaceae</taxon>
        <taxon>Actinomadura</taxon>
    </lineage>
</organism>
<evidence type="ECO:0000256" key="7">
    <source>
        <dbReference type="SAM" id="Phobius"/>
    </source>
</evidence>
<dbReference type="Pfam" id="PF07690">
    <property type="entry name" value="MFS_1"/>
    <property type="match status" value="2"/>
</dbReference>
<dbReference type="NCBIfam" id="TIGR00711">
    <property type="entry name" value="efflux_EmrB"/>
    <property type="match status" value="1"/>
</dbReference>
<accession>A0ABV4R3I3</accession>
<feature type="domain" description="Major facilitator superfamily (MFS) profile" evidence="8">
    <location>
        <begin position="14"/>
        <end position="459"/>
    </location>
</feature>
<keyword evidence="6 7" id="KW-0472">Membrane</keyword>
<protein>
    <submittedName>
        <fullName evidence="9">DHA2 family efflux MFS transporter permease subunit</fullName>
    </submittedName>
</protein>
<dbReference type="PROSITE" id="PS50850">
    <property type="entry name" value="MFS"/>
    <property type="match status" value="1"/>
</dbReference>
<gene>
    <name evidence="9" type="ORF">SM436_27635</name>
</gene>
<dbReference type="InterPro" id="IPR020846">
    <property type="entry name" value="MFS_dom"/>
</dbReference>
<proteinExistence type="predicted"/>
<dbReference type="PANTHER" id="PTHR42718:SF48">
    <property type="entry name" value="CONSERVED TWO-DOMAIN MEMBRANE PROTEIN-RELATED"/>
    <property type="match status" value="1"/>
</dbReference>
<dbReference type="Proteomes" id="UP001569904">
    <property type="component" value="Unassembled WGS sequence"/>
</dbReference>
<feature type="transmembrane region" description="Helical" evidence="7">
    <location>
        <begin position="140"/>
        <end position="161"/>
    </location>
</feature>
<dbReference type="SUPFAM" id="SSF103473">
    <property type="entry name" value="MFS general substrate transporter"/>
    <property type="match status" value="1"/>
</dbReference>